<keyword evidence="1" id="KW-0472">Membrane</keyword>
<dbReference type="Pfam" id="PF12811">
    <property type="entry name" value="BaxI_1"/>
    <property type="match status" value="1"/>
</dbReference>
<proteinExistence type="predicted"/>
<evidence type="ECO:0000313" key="3">
    <source>
        <dbReference type="Proteomes" id="UP000807825"/>
    </source>
</evidence>
<evidence type="ECO:0000256" key="1">
    <source>
        <dbReference type="SAM" id="Phobius"/>
    </source>
</evidence>
<dbReference type="PANTHER" id="PTHR41282:SF1">
    <property type="entry name" value="CONSERVED TRANSMEMBRANE PROTEIN-RELATED"/>
    <property type="match status" value="1"/>
</dbReference>
<dbReference type="InterPro" id="IPR010539">
    <property type="entry name" value="BaxI_1-like"/>
</dbReference>
<feature type="transmembrane region" description="Helical" evidence="1">
    <location>
        <begin position="91"/>
        <end position="109"/>
    </location>
</feature>
<sequence length="248" mass="26451">MRTSNPALNDRFLSGLGGYVSSDESMTVQGTVNKAAILILCALVTSGWLWIKFFQSPNPATVTPWMIGGAIGGLVVALVTVFKMSWAPVTAPLYSLLEGLVIGGLSALAEMQFPGIVLQAVLGTFGTFLAMLAAYSSGIVKATEKFKLGVMAATGGIAVVYLISLVFNLFGASVPYIHGSGLIGIGFSLVVVTIAALNLVLDFDFIDNGVRQGAPKYMEWYAAFGLMVTLIWLYIEVLRLLIKLRSRD</sequence>
<keyword evidence="1" id="KW-0812">Transmembrane</keyword>
<dbReference type="Proteomes" id="UP000807825">
    <property type="component" value="Unassembled WGS sequence"/>
</dbReference>
<dbReference type="AlphaFoldDB" id="A0A9D6V443"/>
<feature type="transmembrane region" description="Helical" evidence="1">
    <location>
        <begin position="182"/>
        <end position="201"/>
    </location>
</feature>
<reference evidence="2" key="1">
    <citation type="submission" date="2020-07" db="EMBL/GenBank/DDBJ databases">
        <title>Huge and variable diversity of episymbiotic CPR bacteria and DPANN archaea in groundwater ecosystems.</title>
        <authorList>
            <person name="He C.Y."/>
            <person name="Keren R."/>
            <person name="Whittaker M."/>
            <person name="Farag I.F."/>
            <person name="Doudna J."/>
            <person name="Cate J.H.D."/>
            <person name="Banfield J.F."/>
        </authorList>
    </citation>
    <scope>NUCLEOTIDE SEQUENCE</scope>
    <source>
        <strain evidence="2">NC_groundwater_1664_Pr3_B-0.1um_52_9</strain>
    </source>
</reference>
<feature type="transmembrane region" description="Helical" evidence="1">
    <location>
        <begin position="116"/>
        <end position="136"/>
    </location>
</feature>
<feature type="transmembrane region" description="Helical" evidence="1">
    <location>
        <begin position="148"/>
        <end position="170"/>
    </location>
</feature>
<keyword evidence="1" id="KW-1133">Transmembrane helix</keyword>
<feature type="transmembrane region" description="Helical" evidence="1">
    <location>
        <begin position="65"/>
        <end position="85"/>
    </location>
</feature>
<organism evidence="2 3">
    <name type="scientific">Desulfomonile tiedjei</name>
    <dbReference type="NCBI Taxonomy" id="2358"/>
    <lineage>
        <taxon>Bacteria</taxon>
        <taxon>Pseudomonadati</taxon>
        <taxon>Thermodesulfobacteriota</taxon>
        <taxon>Desulfomonilia</taxon>
        <taxon>Desulfomonilales</taxon>
        <taxon>Desulfomonilaceae</taxon>
        <taxon>Desulfomonile</taxon>
    </lineage>
</organism>
<feature type="transmembrane region" description="Helical" evidence="1">
    <location>
        <begin position="221"/>
        <end position="242"/>
    </location>
</feature>
<protein>
    <submittedName>
        <fullName evidence="2">Bax inhibitor-1/YccA family protein</fullName>
    </submittedName>
</protein>
<dbReference type="PIRSF" id="PIRSF009160">
    <property type="entry name" value="UCP009160"/>
    <property type="match status" value="1"/>
</dbReference>
<name>A0A9D6V443_9BACT</name>
<accession>A0A9D6V443</accession>
<dbReference type="PANTHER" id="PTHR41282">
    <property type="entry name" value="CONSERVED TRANSMEMBRANE PROTEIN-RELATED"/>
    <property type="match status" value="1"/>
</dbReference>
<comment type="caution">
    <text evidence="2">The sequence shown here is derived from an EMBL/GenBank/DDBJ whole genome shotgun (WGS) entry which is preliminary data.</text>
</comment>
<gene>
    <name evidence="2" type="ORF">HY912_12885</name>
</gene>
<feature type="transmembrane region" description="Helical" evidence="1">
    <location>
        <begin position="35"/>
        <end position="53"/>
    </location>
</feature>
<evidence type="ECO:0000313" key="2">
    <source>
        <dbReference type="EMBL" id="MBI5250383.1"/>
    </source>
</evidence>
<dbReference type="EMBL" id="JACRDE010000340">
    <property type="protein sequence ID" value="MBI5250383.1"/>
    <property type="molecule type" value="Genomic_DNA"/>
</dbReference>